<dbReference type="PANTHER" id="PTHR46248">
    <property type="entry name" value="EXPRESSED PROTEIN"/>
    <property type="match status" value="1"/>
</dbReference>
<comment type="caution">
    <text evidence="5">The sequence shown here is derived from an EMBL/GenBank/DDBJ whole genome shotgun (WGS) entry which is preliminary data.</text>
</comment>
<evidence type="ECO:0000256" key="2">
    <source>
        <dbReference type="SAM" id="MobiDB-lite"/>
    </source>
</evidence>
<dbReference type="AlphaFoldDB" id="A0AAN9EIK8"/>
<dbReference type="EMBL" id="JAYWIO010000007">
    <property type="protein sequence ID" value="KAK7252841.1"/>
    <property type="molecule type" value="Genomic_DNA"/>
</dbReference>
<evidence type="ECO:0000259" key="3">
    <source>
        <dbReference type="Pfam" id="PF04784"/>
    </source>
</evidence>
<reference evidence="5 6" key="1">
    <citation type="submission" date="2024-01" db="EMBL/GenBank/DDBJ databases">
        <title>The genomes of 5 underutilized Papilionoideae crops provide insights into root nodulation and disease resistanc.</title>
        <authorList>
            <person name="Yuan L."/>
        </authorList>
    </citation>
    <scope>NUCLEOTIDE SEQUENCE [LARGE SCALE GENOMIC DNA]</scope>
    <source>
        <strain evidence="5">ZHUSHIDOU_FW_LH</strain>
        <tissue evidence="5">Leaf</tissue>
    </source>
</reference>
<gene>
    <name evidence="5" type="ORF">RIF29_37074</name>
</gene>
<dbReference type="PANTHER" id="PTHR46248:SF19">
    <property type="entry name" value="TERNARY COMPLEX FACTOR MIP1, LEUCINE-ZIPPER-RELATED"/>
    <property type="match status" value="1"/>
</dbReference>
<feature type="region of interest" description="Disordered" evidence="2">
    <location>
        <begin position="25"/>
        <end position="44"/>
    </location>
</feature>
<evidence type="ECO:0000256" key="1">
    <source>
        <dbReference type="SAM" id="Coils"/>
    </source>
</evidence>
<dbReference type="InterPro" id="IPR006869">
    <property type="entry name" value="DUF547"/>
</dbReference>
<accession>A0AAN9EIK8</accession>
<feature type="compositionally biased region" description="Low complexity" evidence="2">
    <location>
        <begin position="156"/>
        <end position="170"/>
    </location>
</feature>
<dbReference type="Proteomes" id="UP001372338">
    <property type="component" value="Unassembled WGS sequence"/>
</dbReference>
<feature type="domain" description="Ternary complex factor MIP1 leucine-zipper" evidence="4">
    <location>
        <begin position="44"/>
        <end position="125"/>
    </location>
</feature>
<keyword evidence="6" id="KW-1185">Reference proteome</keyword>
<evidence type="ECO:0000259" key="4">
    <source>
        <dbReference type="Pfam" id="PF14389"/>
    </source>
</evidence>
<organism evidence="5 6">
    <name type="scientific">Crotalaria pallida</name>
    <name type="common">Smooth rattlebox</name>
    <name type="synonym">Crotalaria striata</name>
    <dbReference type="NCBI Taxonomy" id="3830"/>
    <lineage>
        <taxon>Eukaryota</taxon>
        <taxon>Viridiplantae</taxon>
        <taxon>Streptophyta</taxon>
        <taxon>Embryophyta</taxon>
        <taxon>Tracheophyta</taxon>
        <taxon>Spermatophyta</taxon>
        <taxon>Magnoliopsida</taxon>
        <taxon>eudicotyledons</taxon>
        <taxon>Gunneridae</taxon>
        <taxon>Pentapetalae</taxon>
        <taxon>rosids</taxon>
        <taxon>fabids</taxon>
        <taxon>Fabales</taxon>
        <taxon>Fabaceae</taxon>
        <taxon>Papilionoideae</taxon>
        <taxon>50 kb inversion clade</taxon>
        <taxon>genistoids sensu lato</taxon>
        <taxon>core genistoids</taxon>
        <taxon>Crotalarieae</taxon>
        <taxon>Crotalaria</taxon>
    </lineage>
</organism>
<sequence>MNAGSRTSTTLQAMKAPLNYNGKEKMATRGNRAKGVQKDGRGSNRERKMALIQDVDNLKRKLRNEENVHRALERALTRPLGALPRLPPYLPPHTLELVAEVAVLEEEVVRLEEQVVTFRQGLYQEAVYISSKRNAENLNETINQNSIRSSKHQRSKSLSQSELTSTSTSTMVRPRISLARSASGKVLLSVPEERRGKENTSLCNSLKDKQSPIKKTPIKQESADKCVDHFKLQLDWRLMAPERAQSPSILSDDKASEVDSTPNRVSEDIVKCLCSIFTRLGTFKDKCSEEKEQLCDPYGNGLESKTRAVGAYNYLYEIKASTVDLNRTTNAVFLIRRLKFLLGKLASVNLKGLTHQEKLAFWINTYNSCMLNAYLEHGIPESPEMVVALMHKATISVGGQLLDAITIEHFILRLPYHLKLTCLKAAKNDEMKARSVFGLEWSEPLVTFALSCGSWSSPAVRVYTASQVDNELEAAKRDYLQAAVGITKTNKLVIPKLLDWYLIDFAKDLESLLDWVCLQLPVELRKEAVECLERRERQPLSQLVQMMPYDFSFRLLLHQ</sequence>
<feature type="region of interest" description="Disordered" evidence="2">
    <location>
        <begin position="142"/>
        <end position="174"/>
    </location>
</feature>
<evidence type="ECO:0000313" key="5">
    <source>
        <dbReference type="EMBL" id="KAK7252841.1"/>
    </source>
</evidence>
<name>A0AAN9EIK8_CROPI</name>
<dbReference type="Pfam" id="PF04784">
    <property type="entry name" value="DUF547"/>
    <property type="match status" value="1"/>
</dbReference>
<feature type="domain" description="DUF547" evidence="3">
    <location>
        <begin position="351"/>
        <end position="480"/>
    </location>
</feature>
<evidence type="ECO:0000313" key="6">
    <source>
        <dbReference type="Proteomes" id="UP001372338"/>
    </source>
</evidence>
<dbReference type="Pfam" id="PF14389">
    <property type="entry name" value="Lzipper-MIP1"/>
    <property type="match status" value="1"/>
</dbReference>
<protein>
    <submittedName>
        <fullName evidence="5">Uncharacterized protein</fullName>
    </submittedName>
</protein>
<proteinExistence type="predicted"/>
<feature type="coiled-coil region" evidence="1">
    <location>
        <begin position="48"/>
        <end position="121"/>
    </location>
</feature>
<feature type="region of interest" description="Disordered" evidence="2">
    <location>
        <begin position="198"/>
        <end position="218"/>
    </location>
</feature>
<keyword evidence="1" id="KW-0175">Coiled coil</keyword>
<dbReference type="InterPro" id="IPR025757">
    <property type="entry name" value="MIP1_Leuzipper"/>
</dbReference>